<dbReference type="EMBL" id="LR796157">
    <property type="protein sequence ID" value="CAB4121910.1"/>
    <property type="molecule type" value="Genomic_DNA"/>
</dbReference>
<organism evidence="1">
    <name type="scientific">uncultured Caudovirales phage</name>
    <dbReference type="NCBI Taxonomy" id="2100421"/>
    <lineage>
        <taxon>Viruses</taxon>
        <taxon>Duplodnaviria</taxon>
        <taxon>Heunggongvirae</taxon>
        <taxon>Uroviricota</taxon>
        <taxon>Caudoviricetes</taxon>
        <taxon>Peduoviridae</taxon>
        <taxon>Maltschvirus</taxon>
        <taxon>Maltschvirus maltsch</taxon>
    </lineage>
</organism>
<sequence length="151" mass="17755">MVNTFLPYADFVQVAQSLDDRRLGKQRVEALQILKANLGLTQGWRNHPAAVMWRGHEGMLAAYAITICNEWEKRGYVDNTKGQIIELMKQYRLAPIKKPWWLGADEFHESHQSNLKRKLPEHYDFEVNDDLPYKWPMPDGSFRVIKKKEEN</sequence>
<name>A0A6J5KP50_9CAUD</name>
<reference evidence="1" key="1">
    <citation type="submission" date="2020-04" db="EMBL/GenBank/DDBJ databases">
        <authorList>
            <person name="Chiriac C."/>
            <person name="Salcher M."/>
            <person name="Ghai R."/>
            <person name="Kavagutti S V."/>
        </authorList>
    </citation>
    <scope>NUCLEOTIDE SEQUENCE</scope>
</reference>
<dbReference type="InterPro" id="IPR004260">
    <property type="entry name" value="Pyr-dimer_DNA_glycosylase"/>
</dbReference>
<gene>
    <name evidence="1" type="ORF">UFOVP27_22</name>
</gene>
<evidence type="ECO:0000313" key="1">
    <source>
        <dbReference type="EMBL" id="CAB4121910.1"/>
    </source>
</evidence>
<evidence type="ECO:0008006" key="2">
    <source>
        <dbReference type="Google" id="ProtNLM"/>
    </source>
</evidence>
<accession>A0A6J5KP50</accession>
<dbReference type="NCBIfam" id="NF038085">
    <property type="entry name" value="MSMEG_6728_fam"/>
    <property type="match status" value="1"/>
</dbReference>
<dbReference type="Pfam" id="PF03013">
    <property type="entry name" value="Pyr_excise"/>
    <property type="match status" value="1"/>
</dbReference>
<proteinExistence type="predicted"/>
<protein>
    <recommendedName>
        <fullName evidence="2">Cytoplasmic protein</fullName>
    </recommendedName>
</protein>